<keyword evidence="3" id="KW-1185">Reference proteome</keyword>
<organism evidence="2 3">
    <name type="scientific">Portunus trituberculatus</name>
    <name type="common">Swimming crab</name>
    <name type="synonym">Neptunus trituberculatus</name>
    <dbReference type="NCBI Taxonomy" id="210409"/>
    <lineage>
        <taxon>Eukaryota</taxon>
        <taxon>Metazoa</taxon>
        <taxon>Ecdysozoa</taxon>
        <taxon>Arthropoda</taxon>
        <taxon>Crustacea</taxon>
        <taxon>Multicrustacea</taxon>
        <taxon>Malacostraca</taxon>
        <taxon>Eumalacostraca</taxon>
        <taxon>Eucarida</taxon>
        <taxon>Decapoda</taxon>
        <taxon>Pleocyemata</taxon>
        <taxon>Brachyura</taxon>
        <taxon>Eubrachyura</taxon>
        <taxon>Portunoidea</taxon>
        <taxon>Portunidae</taxon>
        <taxon>Portuninae</taxon>
        <taxon>Portunus</taxon>
    </lineage>
</organism>
<name>A0A5B7K197_PORTR</name>
<comment type="caution">
    <text evidence="2">The sequence shown here is derived from an EMBL/GenBank/DDBJ whole genome shotgun (WGS) entry which is preliminary data.</text>
</comment>
<evidence type="ECO:0000313" key="2">
    <source>
        <dbReference type="EMBL" id="MPD02861.1"/>
    </source>
</evidence>
<dbReference type="Proteomes" id="UP000324222">
    <property type="component" value="Unassembled WGS sequence"/>
</dbReference>
<feature type="region of interest" description="Disordered" evidence="1">
    <location>
        <begin position="50"/>
        <end position="81"/>
    </location>
</feature>
<feature type="region of interest" description="Disordered" evidence="1">
    <location>
        <begin position="1"/>
        <end position="24"/>
    </location>
</feature>
<proteinExistence type="predicted"/>
<evidence type="ECO:0000256" key="1">
    <source>
        <dbReference type="SAM" id="MobiDB-lite"/>
    </source>
</evidence>
<sequence length="96" mass="10537">MKILENSDNEHYNHKKQSSKGIETLDNMKHGVECFAPSYPGSLRVSRASSSIAGVRVRQSAPSDTPHHPHTPLPRQPSHAWLNLIDPADTSLLSTG</sequence>
<evidence type="ECO:0000313" key="3">
    <source>
        <dbReference type="Proteomes" id="UP000324222"/>
    </source>
</evidence>
<dbReference type="EMBL" id="VSRR010133456">
    <property type="protein sequence ID" value="MPD02861.1"/>
    <property type="molecule type" value="Genomic_DNA"/>
</dbReference>
<gene>
    <name evidence="2" type="ORF">E2C01_098467</name>
</gene>
<dbReference type="AlphaFoldDB" id="A0A5B7K197"/>
<accession>A0A5B7K197</accession>
<protein>
    <submittedName>
        <fullName evidence="2">Uncharacterized protein</fullName>
    </submittedName>
</protein>
<reference evidence="2 3" key="1">
    <citation type="submission" date="2019-05" db="EMBL/GenBank/DDBJ databases">
        <title>Another draft genome of Portunus trituberculatus and its Hox gene families provides insights of decapod evolution.</title>
        <authorList>
            <person name="Jeong J.-H."/>
            <person name="Song I."/>
            <person name="Kim S."/>
            <person name="Choi T."/>
            <person name="Kim D."/>
            <person name="Ryu S."/>
            <person name="Kim W."/>
        </authorList>
    </citation>
    <scope>NUCLEOTIDE SEQUENCE [LARGE SCALE GENOMIC DNA]</scope>
    <source>
        <tissue evidence="2">Muscle</tissue>
    </source>
</reference>